<reference evidence="2" key="1">
    <citation type="journal article" date="2016" name="Nat. Biotechnol.">
        <title>Sequencing wild and cultivated cassava and related species reveals extensive interspecific hybridization and genetic diversity.</title>
        <authorList>
            <person name="Bredeson J.V."/>
            <person name="Lyons J.B."/>
            <person name="Prochnik S.E."/>
            <person name="Wu G.A."/>
            <person name="Ha C.M."/>
            <person name="Edsinger-Gonzales E."/>
            <person name="Grimwood J."/>
            <person name="Schmutz J."/>
            <person name="Rabbi I.Y."/>
            <person name="Egesi C."/>
            <person name="Nauluvula P."/>
            <person name="Lebot V."/>
            <person name="Ndunguru J."/>
            <person name="Mkamilo G."/>
            <person name="Bart R.S."/>
            <person name="Setter T.L."/>
            <person name="Gleadow R.M."/>
            <person name="Kulakow P."/>
            <person name="Ferguson M.E."/>
            <person name="Rounsley S."/>
            <person name="Rokhsar D.S."/>
        </authorList>
    </citation>
    <scope>NUCLEOTIDE SEQUENCE [LARGE SCALE GENOMIC DNA]</scope>
    <source>
        <strain evidence="2">cv. AM560-2</strain>
    </source>
</reference>
<keyword evidence="2" id="KW-1185">Reference proteome</keyword>
<protein>
    <submittedName>
        <fullName evidence="1">Uncharacterized protein</fullName>
    </submittedName>
</protein>
<sequence length="76" mass="8883">MAGNYLDNKNPIDLLCKSIVDMMRRKALVEIREIFHIKNDFTLEKEKEIHEENAWPLTSDLHIVSSMTLILLFVVV</sequence>
<comment type="caution">
    <text evidence="1">The sequence shown here is derived from an EMBL/GenBank/DDBJ whole genome shotgun (WGS) entry which is preliminary data.</text>
</comment>
<evidence type="ECO:0000313" key="2">
    <source>
        <dbReference type="Proteomes" id="UP000091857"/>
    </source>
</evidence>
<dbReference type="EMBL" id="CM004402">
    <property type="protein sequence ID" value="KAG8635734.1"/>
    <property type="molecule type" value="Genomic_DNA"/>
</dbReference>
<name>A0ACB7G630_MANES</name>
<dbReference type="Proteomes" id="UP000091857">
    <property type="component" value="Chromosome 16"/>
</dbReference>
<accession>A0ACB7G630</accession>
<evidence type="ECO:0000313" key="1">
    <source>
        <dbReference type="EMBL" id="KAG8635734.1"/>
    </source>
</evidence>
<proteinExistence type="predicted"/>
<organism evidence="1 2">
    <name type="scientific">Manihot esculenta</name>
    <name type="common">Cassava</name>
    <name type="synonym">Jatropha manihot</name>
    <dbReference type="NCBI Taxonomy" id="3983"/>
    <lineage>
        <taxon>Eukaryota</taxon>
        <taxon>Viridiplantae</taxon>
        <taxon>Streptophyta</taxon>
        <taxon>Embryophyta</taxon>
        <taxon>Tracheophyta</taxon>
        <taxon>Spermatophyta</taxon>
        <taxon>Magnoliopsida</taxon>
        <taxon>eudicotyledons</taxon>
        <taxon>Gunneridae</taxon>
        <taxon>Pentapetalae</taxon>
        <taxon>rosids</taxon>
        <taxon>fabids</taxon>
        <taxon>Malpighiales</taxon>
        <taxon>Euphorbiaceae</taxon>
        <taxon>Crotonoideae</taxon>
        <taxon>Manihoteae</taxon>
        <taxon>Manihot</taxon>
    </lineage>
</organism>
<gene>
    <name evidence="1" type="ORF">MANES_16G058950v8</name>
</gene>